<keyword evidence="16" id="KW-1185">Reference proteome</keyword>
<dbReference type="STRING" id="437022.CC99x_01265"/>
<keyword evidence="8 11" id="KW-1133">Transmembrane helix</keyword>
<feature type="domain" description="RCK C-terminal" evidence="13">
    <location>
        <begin position="579"/>
        <end position="662"/>
    </location>
</feature>
<dbReference type="Pfam" id="PF00999">
    <property type="entry name" value="Na_H_Exchanger"/>
    <property type="match status" value="1"/>
</dbReference>
<evidence type="ECO:0000256" key="7">
    <source>
        <dbReference type="ARBA" id="ARBA00022958"/>
    </source>
</evidence>
<dbReference type="GO" id="GO:0015297">
    <property type="term" value="F:antiporter activity"/>
    <property type="evidence" value="ECO:0007669"/>
    <property type="project" value="UniProtKB-KW"/>
</dbReference>
<feature type="transmembrane region" description="Helical" evidence="11">
    <location>
        <begin position="145"/>
        <end position="169"/>
    </location>
</feature>
<feature type="transmembrane region" description="Helical" evidence="11">
    <location>
        <begin position="84"/>
        <end position="106"/>
    </location>
</feature>
<proteinExistence type="inferred from homology"/>
<dbReference type="Pfam" id="PF02254">
    <property type="entry name" value="TrkA_N"/>
    <property type="match status" value="1"/>
</dbReference>
<evidence type="ECO:0000256" key="6">
    <source>
        <dbReference type="ARBA" id="ARBA00022692"/>
    </source>
</evidence>
<feature type="transmembrane region" description="Helical" evidence="11">
    <location>
        <begin position="295"/>
        <end position="318"/>
    </location>
</feature>
<dbReference type="AlphaFoldDB" id="A0A0Q9YE59"/>
<evidence type="ECO:0000256" key="4">
    <source>
        <dbReference type="ARBA" id="ARBA00022449"/>
    </source>
</evidence>
<name>A0A0Q9YE59_9GAMM</name>
<evidence type="ECO:0000256" key="3">
    <source>
        <dbReference type="ARBA" id="ARBA00022448"/>
    </source>
</evidence>
<dbReference type="PROSITE" id="PS51201">
    <property type="entry name" value="RCK_N"/>
    <property type="match status" value="1"/>
</dbReference>
<dbReference type="GO" id="GO:0008324">
    <property type="term" value="F:monoatomic cation transmembrane transporter activity"/>
    <property type="evidence" value="ECO:0007669"/>
    <property type="project" value="InterPro"/>
</dbReference>
<evidence type="ECO:0000259" key="13">
    <source>
        <dbReference type="PROSITE" id="PS51202"/>
    </source>
</evidence>
<organism evidence="14">
    <name type="scientific">Candidatus Berkiella cookevillensis</name>
    <dbReference type="NCBI Taxonomy" id="437022"/>
    <lineage>
        <taxon>Bacteria</taxon>
        <taxon>Pseudomonadati</taxon>
        <taxon>Pseudomonadota</taxon>
        <taxon>Gammaproteobacteria</taxon>
        <taxon>Candidatus Berkiellales</taxon>
        <taxon>Candidatus Berkiellaceae</taxon>
        <taxon>Candidatus Berkiella</taxon>
    </lineage>
</organism>
<keyword evidence="5" id="KW-0633">Potassium transport</keyword>
<dbReference type="Gene3D" id="1.20.1530.20">
    <property type="match status" value="1"/>
</dbReference>
<evidence type="ECO:0000256" key="9">
    <source>
        <dbReference type="ARBA" id="ARBA00023065"/>
    </source>
</evidence>
<feature type="transmembrane region" description="Helical" evidence="11">
    <location>
        <begin position="358"/>
        <end position="375"/>
    </location>
</feature>
<protein>
    <submittedName>
        <fullName evidence="14">Glutathione-regulated potassium-efflux system protein KefC</fullName>
    </submittedName>
    <submittedName>
        <fullName evidence="15">Monovalent cation:proton antiporter-2 (CPA2) family protein</fullName>
    </submittedName>
</protein>
<evidence type="ECO:0000259" key="12">
    <source>
        <dbReference type="PROSITE" id="PS51201"/>
    </source>
</evidence>
<feature type="domain" description="RCK N-terminal" evidence="12">
    <location>
        <begin position="413"/>
        <end position="530"/>
    </location>
</feature>
<dbReference type="FunFam" id="3.40.50.720:FF:000036">
    <property type="entry name" value="Glutathione-regulated potassium-efflux system protein KefB"/>
    <property type="match status" value="1"/>
</dbReference>
<feature type="transmembrane region" description="Helical" evidence="11">
    <location>
        <begin position="112"/>
        <end position="133"/>
    </location>
</feature>
<dbReference type="Proteomes" id="UP000051494">
    <property type="component" value="Unassembled WGS sequence"/>
</dbReference>
<keyword evidence="6 11" id="KW-0812">Transmembrane</keyword>
<comment type="similarity">
    <text evidence="2">Belongs to the monovalent cation:proton antiporter 2 (CPA2) transporter (TC 2.A.37) family.</text>
</comment>
<dbReference type="GO" id="GO:0012505">
    <property type="term" value="C:endomembrane system"/>
    <property type="evidence" value="ECO:0007669"/>
    <property type="project" value="UniProtKB-SubCell"/>
</dbReference>
<accession>A0A0Q9YE59</accession>
<dbReference type="GO" id="GO:0005886">
    <property type="term" value="C:plasma membrane"/>
    <property type="evidence" value="ECO:0007669"/>
    <property type="project" value="TreeGrafter"/>
</dbReference>
<dbReference type="GO" id="GO:1902600">
    <property type="term" value="P:proton transmembrane transport"/>
    <property type="evidence" value="ECO:0007669"/>
    <property type="project" value="InterPro"/>
</dbReference>
<dbReference type="PATRIC" id="fig|1590042.3.peg.1283"/>
<dbReference type="OrthoDB" id="9781411at2"/>
<keyword evidence="10 11" id="KW-0472">Membrane</keyword>
<dbReference type="EMBL" id="LKHV01000005">
    <property type="protein sequence ID" value="KRG18784.1"/>
    <property type="molecule type" value="Genomic_DNA"/>
</dbReference>
<evidence type="ECO:0000313" key="14">
    <source>
        <dbReference type="EMBL" id="KRG18784.1"/>
    </source>
</evidence>
<keyword evidence="7" id="KW-0630">Potassium</keyword>
<dbReference type="SUPFAM" id="SSF51735">
    <property type="entry name" value="NAD(P)-binding Rossmann-fold domains"/>
    <property type="match status" value="1"/>
</dbReference>
<dbReference type="SUPFAM" id="SSF116726">
    <property type="entry name" value="TrkA C-terminal domain-like"/>
    <property type="match status" value="1"/>
</dbReference>
<evidence type="ECO:0000256" key="5">
    <source>
        <dbReference type="ARBA" id="ARBA00022538"/>
    </source>
</evidence>
<dbReference type="PANTHER" id="PTHR46157:SF4">
    <property type="entry name" value="K(+) EFFLUX ANTIPORTER 3, CHLOROPLASTIC"/>
    <property type="match status" value="1"/>
</dbReference>
<evidence type="ECO:0000256" key="2">
    <source>
        <dbReference type="ARBA" id="ARBA00005551"/>
    </source>
</evidence>
<dbReference type="InterPro" id="IPR006153">
    <property type="entry name" value="Cation/H_exchanger_TM"/>
</dbReference>
<dbReference type="RefSeq" id="WP_057624372.1">
    <property type="nucleotide sequence ID" value="NZ_LKHV02000001.1"/>
</dbReference>
<evidence type="ECO:0000313" key="16">
    <source>
        <dbReference type="Proteomes" id="UP000051494"/>
    </source>
</evidence>
<comment type="subcellular location">
    <subcellularLocation>
        <location evidence="1">Endomembrane system</location>
        <topology evidence="1">Multi-pass membrane protein</topology>
    </subcellularLocation>
</comment>
<feature type="transmembrane region" description="Helical" evidence="11">
    <location>
        <begin position="181"/>
        <end position="203"/>
    </location>
</feature>
<evidence type="ECO:0000256" key="1">
    <source>
        <dbReference type="ARBA" id="ARBA00004127"/>
    </source>
</evidence>
<dbReference type="PANTHER" id="PTHR46157">
    <property type="entry name" value="K(+) EFFLUX ANTIPORTER 3, CHLOROPLASTIC"/>
    <property type="match status" value="1"/>
</dbReference>
<dbReference type="Pfam" id="PF02080">
    <property type="entry name" value="TrkA_C"/>
    <property type="match status" value="1"/>
</dbReference>
<reference evidence="15" key="2">
    <citation type="journal article" date="2016" name="Genome Announc.">
        <title>Draft Genome Sequences of Two Novel Amoeba-Resistant Intranuclear Bacteria, 'Candidatus Berkiella cookevillensis' and 'Candidatus Berkiella aquae'.</title>
        <authorList>
            <person name="Mehari Y.T."/>
            <person name="Arivett B.A."/>
            <person name="Farone A.L."/>
            <person name="Gunderson J.H."/>
            <person name="Farone M.B."/>
        </authorList>
    </citation>
    <scope>NUCLEOTIDE SEQUENCE</scope>
    <source>
        <strain evidence="15">CC99</strain>
    </source>
</reference>
<dbReference type="GO" id="GO:0006813">
    <property type="term" value="P:potassium ion transport"/>
    <property type="evidence" value="ECO:0007669"/>
    <property type="project" value="UniProtKB-KW"/>
</dbReference>
<dbReference type="InterPro" id="IPR003148">
    <property type="entry name" value="RCK_N"/>
</dbReference>
<dbReference type="NCBIfam" id="TIGR00932">
    <property type="entry name" value="2a37"/>
    <property type="match status" value="1"/>
</dbReference>
<dbReference type="InterPro" id="IPR036291">
    <property type="entry name" value="NAD(P)-bd_dom_sf"/>
</dbReference>
<feature type="transmembrane region" description="Helical" evidence="11">
    <location>
        <begin position="6"/>
        <end position="22"/>
    </location>
</feature>
<dbReference type="InterPro" id="IPR038770">
    <property type="entry name" value="Na+/solute_symporter_sf"/>
</dbReference>
<dbReference type="InterPro" id="IPR004771">
    <property type="entry name" value="K/H_exchanger"/>
</dbReference>
<feature type="transmembrane region" description="Helical" evidence="11">
    <location>
        <begin position="330"/>
        <end position="352"/>
    </location>
</feature>
<keyword evidence="9" id="KW-0406">Ion transport</keyword>
<feature type="transmembrane region" description="Helical" evidence="11">
    <location>
        <begin position="271"/>
        <end position="289"/>
    </location>
</feature>
<evidence type="ECO:0000313" key="15">
    <source>
        <dbReference type="EMBL" id="MCS5709699.1"/>
    </source>
</evidence>
<dbReference type="Gene3D" id="3.40.50.720">
    <property type="entry name" value="NAD(P)-binding Rossmann-like Domain"/>
    <property type="match status" value="1"/>
</dbReference>
<dbReference type="PROSITE" id="PS51202">
    <property type="entry name" value="RCK_C"/>
    <property type="match status" value="1"/>
</dbReference>
<evidence type="ECO:0000256" key="11">
    <source>
        <dbReference type="SAM" id="Phobius"/>
    </source>
</evidence>
<dbReference type="InterPro" id="IPR006037">
    <property type="entry name" value="RCK_C"/>
</dbReference>
<sequence>MHAPEILLITLTASVVIVTLLRRLHLPPLLGYLMAGALVGPHCFRLLETREEMSYIAEFGVVFLLFNIGLELSLPKLISMRRPLLGLGGLQVAICTAIALGASTLLGTPLPASIAIAGALALSSTAIATKLLIEQDELQQPHGKLSLSILLFQDLAAVPFLIIIPAMAVTTGGGDSITYTLLQRLLTGTVIFFVMLAAGRWLLRPLFHQIANARSSELFMLTALLIVFASALLTEHFGLSLSLGAFLAGVMLAETEYAHQIESDIQPFRDILLGFFFISVGLMFDPGVFTTQWQALLMIVAATLILKTIIIAILAKLAGSSSSTSIRAGIALAQGGEFGLVFLSKAFGFHLIDASLNQLIIAAVVISMAISPLLIRKSEAIADALLNIYHKFIPKSQDTEQSDEISTPPKEQANHVIICGYGRVGQTLARFLDYEGIPYVGLDLDPVRLREAKAASEPVFFGDGADEDALKAAGIDKARMVISSSNNTKQAQKTIMNARRLNPNIPILVRTIDDSDLEALQIAGATEVIPDKLESSLMLAKHMLIFLGQTPHKAQQQIHQVKLNRYKMLRSFYEGEKIGHLETNSKEKRSLHTIELTEGSYAIGQSLDEFFAKKGHFEIAYFSRNGFKCDTPALDFILQAGDIIVVEGTHEETYQAEEKLLQG</sequence>
<dbReference type="InterPro" id="IPR036721">
    <property type="entry name" value="RCK_C_sf"/>
</dbReference>
<gene>
    <name evidence="14" type="primary">kefC_2</name>
    <name evidence="15" type="ORF">CC99x_012405</name>
    <name evidence="14" type="ORF">CC99x_01265</name>
</gene>
<keyword evidence="3" id="KW-0813">Transport</keyword>
<keyword evidence="4" id="KW-0050">Antiport</keyword>
<evidence type="ECO:0000256" key="10">
    <source>
        <dbReference type="ARBA" id="ARBA00023136"/>
    </source>
</evidence>
<evidence type="ECO:0000256" key="8">
    <source>
        <dbReference type="ARBA" id="ARBA00022989"/>
    </source>
</evidence>
<dbReference type="EMBL" id="LKHV02000001">
    <property type="protein sequence ID" value="MCS5709699.1"/>
    <property type="molecule type" value="Genomic_DNA"/>
</dbReference>
<reference evidence="15" key="3">
    <citation type="submission" date="2021-06" db="EMBL/GenBank/DDBJ databases">
        <title>Genomic Description and Analysis of Intracellular Bacteria, Candidatus Berkiella cookevillensis and Candidatus Berkiella aquae.</title>
        <authorList>
            <person name="Kidane D.T."/>
            <person name="Mehari Y.T."/>
            <person name="Rice F.C."/>
            <person name="Arivett B.A."/>
            <person name="Farone A.L."/>
            <person name="Berk S.G."/>
            <person name="Farone M.B."/>
        </authorList>
    </citation>
    <scope>NUCLEOTIDE SEQUENCE</scope>
    <source>
        <strain evidence="15">CC99</strain>
    </source>
</reference>
<feature type="transmembrane region" description="Helical" evidence="11">
    <location>
        <begin position="215"/>
        <end position="233"/>
    </location>
</feature>
<comment type="caution">
    <text evidence="14">The sequence shown here is derived from an EMBL/GenBank/DDBJ whole genome shotgun (WGS) entry which is preliminary data.</text>
</comment>
<feature type="transmembrane region" description="Helical" evidence="11">
    <location>
        <begin position="53"/>
        <end position="72"/>
    </location>
</feature>
<reference evidence="14" key="1">
    <citation type="submission" date="2015-09" db="EMBL/GenBank/DDBJ databases">
        <title>Draft Genome Sequences of Two Novel Amoeba-resistant Intranuclear Bacteria, Candidatus Berkiella cookevillensis and Candidatus Berkiella aquae.</title>
        <authorList>
            <person name="Mehari Y.T."/>
            <person name="Arivett B.A."/>
            <person name="Farone A.L."/>
            <person name="Gunderson J.H."/>
            <person name="Farone M.B."/>
        </authorList>
    </citation>
    <scope>NUCLEOTIDE SEQUENCE [LARGE SCALE GENOMIC DNA]</scope>
    <source>
        <strain evidence="14">CC99</strain>
    </source>
</reference>